<evidence type="ECO:0000256" key="2">
    <source>
        <dbReference type="ARBA" id="ARBA00004613"/>
    </source>
</evidence>
<dbReference type="InterPro" id="IPR005103">
    <property type="entry name" value="AA9_LPMO"/>
</dbReference>
<dbReference type="GO" id="GO:0005576">
    <property type="term" value="C:extracellular region"/>
    <property type="evidence" value="ECO:0007669"/>
    <property type="project" value="UniProtKB-SubCell"/>
</dbReference>
<keyword evidence="4" id="KW-0479">Metal-binding</keyword>
<evidence type="ECO:0000256" key="10">
    <source>
        <dbReference type="ARBA" id="ARBA00023157"/>
    </source>
</evidence>
<accession>A0A0C9UUT9</accession>
<evidence type="ECO:0000256" key="6">
    <source>
        <dbReference type="ARBA" id="ARBA00023001"/>
    </source>
</evidence>
<keyword evidence="19" id="KW-1185">Reference proteome</keyword>
<comment type="catalytic activity">
    <reaction evidence="14">
        <text>[(1-&gt;4)-beta-D-glucosyl]n+m + reduced acceptor + O2 = 4-dehydro-beta-D-glucosyl-[(1-&gt;4)-beta-D-glucosyl]n-1 + [(1-&gt;4)-beta-D-glucosyl]m + acceptor + H2O.</text>
        <dbReference type="EC" id="1.14.99.56"/>
    </reaction>
</comment>
<evidence type="ECO:0000256" key="16">
    <source>
        <dbReference type="SAM" id="SignalP"/>
    </source>
</evidence>
<sequence length="259" mass="27420">MKYTTTFVALAVALFPSVLGHGFLASVEIDGKVYQGNNPDFVQSPSQQIDSPIRLVDMINPVKGATNPAVNCGSNAAKAKLVAEANPGSNIAFNWSGGSSQHWPHRVGPLITYLASCGDTTCDQYDPKDAQWFKIDQQGQKPDNLGDWASNDLNLGKSVNVKIPEATPPGNYLIRHEIVALHVATAQGGAEFYPSCTQVEIGQGNGQSVQPSETVSFPGAYSDSDPGIFVPTIFDPVKDYQFPGPPISNVVGGTGSSVP</sequence>
<organism evidence="18 19">
    <name type="scientific">Sphaerobolus stellatus (strain SS14)</name>
    <dbReference type="NCBI Taxonomy" id="990650"/>
    <lineage>
        <taxon>Eukaryota</taxon>
        <taxon>Fungi</taxon>
        <taxon>Dikarya</taxon>
        <taxon>Basidiomycota</taxon>
        <taxon>Agaricomycotina</taxon>
        <taxon>Agaricomycetes</taxon>
        <taxon>Phallomycetidae</taxon>
        <taxon>Geastrales</taxon>
        <taxon>Sphaerobolaceae</taxon>
        <taxon>Sphaerobolus</taxon>
    </lineage>
</organism>
<evidence type="ECO:0000256" key="11">
    <source>
        <dbReference type="ARBA" id="ARBA00023277"/>
    </source>
</evidence>
<feature type="non-terminal residue" evidence="18">
    <location>
        <position position="1"/>
    </location>
</feature>
<dbReference type="InterPro" id="IPR049892">
    <property type="entry name" value="AA9"/>
</dbReference>
<keyword evidence="12" id="KW-0624">Polysaccharide degradation</keyword>
<dbReference type="Gene3D" id="2.70.50.70">
    <property type="match status" value="1"/>
</dbReference>
<gene>
    <name evidence="18" type="ORF">M422DRAFT_79130</name>
</gene>
<evidence type="ECO:0000256" key="12">
    <source>
        <dbReference type="ARBA" id="ARBA00023326"/>
    </source>
</evidence>
<evidence type="ECO:0000256" key="13">
    <source>
        <dbReference type="ARBA" id="ARBA00044502"/>
    </source>
</evidence>
<feature type="non-terminal residue" evidence="18">
    <location>
        <position position="259"/>
    </location>
</feature>
<evidence type="ECO:0000313" key="19">
    <source>
        <dbReference type="Proteomes" id="UP000054279"/>
    </source>
</evidence>
<feature type="domain" description="Auxiliary Activity family 9 catalytic" evidence="17">
    <location>
        <begin position="21"/>
        <end position="231"/>
    </location>
</feature>
<dbReference type="HOGENOM" id="CLU_031730_2_2_1"/>
<proteinExistence type="inferred from homology"/>
<dbReference type="OrthoDB" id="4849160at2759"/>
<evidence type="ECO:0000256" key="3">
    <source>
        <dbReference type="ARBA" id="ARBA00022525"/>
    </source>
</evidence>
<evidence type="ECO:0000256" key="8">
    <source>
        <dbReference type="ARBA" id="ARBA00023008"/>
    </source>
</evidence>
<dbReference type="EMBL" id="KN837218">
    <property type="protein sequence ID" value="KIJ33027.1"/>
    <property type="molecule type" value="Genomic_DNA"/>
</dbReference>
<evidence type="ECO:0000256" key="5">
    <source>
        <dbReference type="ARBA" id="ARBA00022729"/>
    </source>
</evidence>
<dbReference type="GO" id="GO:0030245">
    <property type="term" value="P:cellulose catabolic process"/>
    <property type="evidence" value="ECO:0007669"/>
    <property type="project" value="UniProtKB-KW"/>
</dbReference>
<keyword evidence="6" id="KW-0136">Cellulose degradation</keyword>
<dbReference type="Proteomes" id="UP000054279">
    <property type="component" value="Unassembled WGS sequence"/>
</dbReference>
<comment type="cofactor">
    <cofactor evidence="1">
        <name>Cu(2+)</name>
        <dbReference type="ChEBI" id="CHEBI:29036"/>
    </cofactor>
</comment>
<evidence type="ECO:0000256" key="1">
    <source>
        <dbReference type="ARBA" id="ARBA00001973"/>
    </source>
</evidence>
<evidence type="ECO:0000256" key="14">
    <source>
        <dbReference type="ARBA" id="ARBA00045077"/>
    </source>
</evidence>
<evidence type="ECO:0000313" key="18">
    <source>
        <dbReference type="EMBL" id="KIJ33027.1"/>
    </source>
</evidence>
<evidence type="ECO:0000256" key="7">
    <source>
        <dbReference type="ARBA" id="ARBA00023002"/>
    </source>
</evidence>
<dbReference type="EC" id="1.14.99.56" evidence="15"/>
<evidence type="ECO:0000256" key="4">
    <source>
        <dbReference type="ARBA" id="ARBA00022723"/>
    </source>
</evidence>
<comment type="similarity">
    <text evidence="13">Belongs to the polysaccharide monooxygenase AA9 family.</text>
</comment>
<name>A0A0C9UUT9_SPHS4</name>
<dbReference type="PANTHER" id="PTHR33353">
    <property type="entry name" value="PUTATIVE (AFU_ORTHOLOGUE AFUA_1G12560)-RELATED"/>
    <property type="match status" value="1"/>
</dbReference>
<dbReference type="PANTHER" id="PTHR33353:SF10">
    <property type="entry name" value="ENDO-BETA-1,4-GLUCANASE D"/>
    <property type="match status" value="1"/>
</dbReference>
<dbReference type="AlphaFoldDB" id="A0A0C9UUT9"/>
<keyword evidence="7" id="KW-0560">Oxidoreductase</keyword>
<keyword evidence="3" id="KW-0964">Secreted</keyword>
<reference evidence="18 19" key="1">
    <citation type="submission" date="2014-06" db="EMBL/GenBank/DDBJ databases">
        <title>Evolutionary Origins and Diversification of the Mycorrhizal Mutualists.</title>
        <authorList>
            <consortium name="DOE Joint Genome Institute"/>
            <consortium name="Mycorrhizal Genomics Consortium"/>
            <person name="Kohler A."/>
            <person name="Kuo A."/>
            <person name="Nagy L.G."/>
            <person name="Floudas D."/>
            <person name="Copeland A."/>
            <person name="Barry K.W."/>
            <person name="Cichocki N."/>
            <person name="Veneault-Fourrey C."/>
            <person name="LaButti K."/>
            <person name="Lindquist E.A."/>
            <person name="Lipzen A."/>
            <person name="Lundell T."/>
            <person name="Morin E."/>
            <person name="Murat C."/>
            <person name="Riley R."/>
            <person name="Ohm R."/>
            <person name="Sun H."/>
            <person name="Tunlid A."/>
            <person name="Henrissat B."/>
            <person name="Grigoriev I.V."/>
            <person name="Hibbett D.S."/>
            <person name="Martin F."/>
        </authorList>
    </citation>
    <scope>NUCLEOTIDE SEQUENCE [LARGE SCALE GENOMIC DNA]</scope>
    <source>
        <strain evidence="18 19">SS14</strain>
    </source>
</reference>
<keyword evidence="9 18" id="KW-0503">Monooxygenase</keyword>
<keyword evidence="8" id="KW-0186">Copper</keyword>
<keyword evidence="11" id="KW-0119">Carbohydrate metabolism</keyword>
<feature type="signal peptide" evidence="16">
    <location>
        <begin position="1"/>
        <end position="20"/>
    </location>
</feature>
<comment type="subcellular location">
    <subcellularLocation>
        <location evidence="2">Secreted</location>
    </subcellularLocation>
</comment>
<evidence type="ECO:0000256" key="15">
    <source>
        <dbReference type="ARBA" id="ARBA00047174"/>
    </source>
</evidence>
<dbReference type="GO" id="GO:0046872">
    <property type="term" value="F:metal ion binding"/>
    <property type="evidence" value="ECO:0007669"/>
    <property type="project" value="UniProtKB-KW"/>
</dbReference>
<dbReference type="Pfam" id="PF03443">
    <property type="entry name" value="AA9"/>
    <property type="match status" value="1"/>
</dbReference>
<evidence type="ECO:0000256" key="9">
    <source>
        <dbReference type="ARBA" id="ARBA00023033"/>
    </source>
</evidence>
<dbReference type="GO" id="GO:0004497">
    <property type="term" value="F:monooxygenase activity"/>
    <property type="evidence" value="ECO:0007669"/>
    <property type="project" value="UniProtKB-KW"/>
</dbReference>
<feature type="chain" id="PRO_5002204400" description="lytic cellulose monooxygenase (C4-dehydrogenating)" evidence="16">
    <location>
        <begin position="21"/>
        <end position="259"/>
    </location>
</feature>
<protein>
    <recommendedName>
        <fullName evidence="15">lytic cellulose monooxygenase (C4-dehydrogenating)</fullName>
        <ecNumber evidence="15">1.14.99.56</ecNumber>
    </recommendedName>
</protein>
<keyword evidence="10" id="KW-1015">Disulfide bond</keyword>
<dbReference type="CDD" id="cd21175">
    <property type="entry name" value="LPMO_AA9"/>
    <property type="match status" value="1"/>
</dbReference>
<keyword evidence="5 16" id="KW-0732">Signal</keyword>
<evidence type="ECO:0000259" key="17">
    <source>
        <dbReference type="Pfam" id="PF03443"/>
    </source>
</evidence>